<protein>
    <recommendedName>
        <fullName evidence="5">Pre-toxin TG domain-containing protein</fullName>
    </recommendedName>
</protein>
<reference evidence="1 4" key="2">
    <citation type="submission" date="2020-07" db="EMBL/GenBank/DDBJ databases">
        <authorList>
            <person name="Feng H."/>
        </authorList>
    </citation>
    <scope>NUCLEOTIDE SEQUENCE [LARGE SCALE GENOMIC DNA]</scope>
    <source>
        <strain evidence="4">s-12</strain>
        <strain evidence="1">S-12</strain>
    </source>
</reference>
<comment type="caution">
    <text evidence="2">The sequence shown here is derived from an EMBL/GenBank/DDBJ whole genome shotgun (WGS) entry which is preliminary data.</text>
</comment>
<dbReference type="Proteomes" id="UP000570010">
    <property type="component" value="Unassembled WGS sequence"/>
</dbReference>
<name>A0A6B3W729_9BACI</name>
<dbReference type="Proteomes" id="UP000472971">
    <property type="component" value="Unassembled WGS sequence"/>
</dbReference>
<organism evidence="2 3">
    <name type="scientific">Bacillus aquiflavi</name>
    <dbReference type="NCBI Taxonomy" id="2672567"/>
    <lineage>
        <taxon>Bacteria</taxon>
        <taxon>Bacillati</taxon>
        <taxon>Bacillota</taxon>
        <taxon>Bacilli</taxon>
        <taxon>Bacillales</taxon>
        <taxon>Bacillaceae</taxon>
        <taxon>Bacillus</taxon>
    </lineage>
</organism>
<sequence>MKNAWNRDVINGDAHSRAEFFSYGLTTIGIGVIGDKGLSRAGQLGNAAKLGHVGKIGNVANKIPPPIPITKGLTPAFATGTVNTIPYNVMDDLYNRIHQASKEAFGDSRGGKVSVGVGGFKTFKTNELLDQHYKKHGNELKNAFNKYNYSIENYLNDANHVIQKGTYVPELNGYVKLVGGKGSAKYAFVGLDRTTEEITTFHLKSVSELMKKAPSLKLMK</sequence>
<evidence type="ECO:0000313" key="2">
    <source>
        <dbReference type="EMBL" id="NEY83214.1"/>
    </source>
</evidence>
<dbReference type="EMBL" id="JAAIWN010000105">
    <property type="protein sequence ID" value="NEY83214.1"/>
    <property type="molecule type" value="Genomic_DNA"/>
</dbReference>
<reference evidence="2 3" key="1">
    <citation type="submission" date="2020-02" db="EMBL/GenBank/DDBJ databases">
        <title>Bacillus aquiflavi sp. nov., isolated from yellow water of strong flavor Chinese baijiu in Yibin region of China.</title>
        <authorList>
            <person name="Xie J."/>
        </authorList>
    </citation>
    <scope>NUCLEOTIDE SEQUENCE [LARGE SCALE GENOMIC DNA]</scope>
    <source>
        <strain evidence="2 3">3H-10</strain>
    </source>
</reference>
<accession>A0A6B3W729</accession>
<evidence type="ECO:0008006" key="5">
    <source>
        <dbReference type="Google" id="ProtNLM"/>
    </source>
</evidence>
<evidence type="ECO:0000313" key="4">
    <source>
        <dbReference type="Proteomes" id="UP000570010"/>
    </source>
</evidence>
<evidence type="ECO:0000313" key="1">
    <source>
        <dbReference type="EMBL" id="MBA4538855.1"/>
    </source>
</evidence>
<dbReference type="EMBL" id="JACEIO010000101">
    <property type="protein sequence ID" value="MBA4538855.1"/>
    <property type="molecule type" value="Genomic_DNA"/>
</dbReference>
<dbReference type="AlphaFoldDB" id="A0A6B3W729"/>
<gene>
    <name evidence="2" type="ORF">G4D64_17535</name>
    <name evidence="1" type="ORF">H1Z61_17585</name>
</gene>
<proteinExistence type="predicted"/>
<evidence type="ECO:0000313" key="3">
    <source>
        <dbReference type="Proteomes" id="UP000472971"/>
    </source>
</evidence>
<keyword evidence="3" id="KW-1185">Reference proteome</keyword>